<gene>
    <name evidence="2" type="ORF">ABFZ84_06200</name>
</gene>
<proteinExistence type="predicted"/>
<dbReference type="InterPro" id="IPR021252">
    <property type="entry name" value="DUF2794"/>
</dbReference>
<comment type="caution">
    <text evidence="2">The sequence shown here is derived from an EMBL/GenBank/DDBJ whole genome shotgun (WGS) entry which is preliminary data.</text>
</comment>
<sequence>MSGKVAQFVPDSAPSPKRPEPVAFDRAELGRILTVYGYFVAAGEWRDYAIDSLNEMAIFSIFRRASEMPVYRIEKRPKLAKKQGAYSVVSMSGEVLKRGQDLGQVLKWFDRQKLKLTT</sequence>
<name>A0ABV3Z3M1_9PROT</name>
<organism evidence="2 3">
    <name type="scientific">Hyphococcus lacteus</name>
    <dbReference type="NCBI Taxonomy" id="3143536"/>
    <lineage>
        <taxon>Bacteria</taxon>
        <taxon>Pseudomonadati</taxon>
        <taxon>Pseudomonadota</taxon>
        <taxon>Alphaproteobacteria</taxon>
        <taxon>Parvularculales</taxon>
        <taxon>Parvularculaceae</taxon>
        <taxon>Hyphococcus</taxon>
    </lineage>
</organism>
<dbReference type="EMBL" id="JBEHZE010000001">
    <property type="protein sequence ID" value="MEX6633138.1"/>
    <property type="molecule type" value="Genomic_DNA"/>
</dbReference>
<dbReference type="RefSeq" id="WP_369314548.1">
    <property type="nucleotide sequence ID" value="NZ_JBEHZE010000001.1"/>
</dbReference>
<evidence type="ECO:0000313" key="3">
    <source>
        <dbReference type="Proteomes" id="UP001560685"/>
    </source>
</evidence>
<accession>A0ABV3Z3M1</accession>
<feature type="region of interest" description="Disordered" evidence="1">
    <location>
        <begin position="1"/>
        <end position="20"/>
    </location>
</feature>
<dbReference type="Proteomes" id="UP001560685">
    <property type="component" value="Unassembled WGS sequence"/>
</dbReference>
<reference evidence="2 3" key="1">
    <citation type="submission" date="2024-05" db="EMBL/GenBank/DDBJ databases">
        <title>Three bacterial strains, DH-69, EH-24, and ECK-19 isolated from coastal sediments.</title>
        <authorList>
            <person name="Ye Y.-Q."/>
            <person name="Du Z.-J."/>
        </authorList>
    </citation>
    <scope>NUCLEOTIDE SEQUENCE [LARGE SCALE GENOMIC DNA]</scope>
    <source>
        <strain evidence="2 3">ECK-19</strain>
    </source>
</reference>
<dbReference type="Pfam" id="PF10984">
    <property type="entry name" value="DUF2794"/>
    <property type="match status" value="1"/>
</dbReference>
<keyword evidence="3" id="KW-1185">Reference proteome</keyword>
<protein>
    <submittedName>
        <fullName evidence="2">DUF2794 domain-containing protein</fullName>
    </submittedName>
</protein>
<evidence type="ECO:0000256" key="1">
    <source>
        <dbReference type="SAM" id="MobiDB-lite"/>
    </source>
</evidence>
<evidence type="ECO:0000313" key="2">
    <source>
        <dbReference type="EMBL" id="MEX6633138.1"/>
    </source>
</evidence>